<evidence type="ECO:0000256" key="1">
    <source>
        <dbReference type="SAM" id="MobiDB-lite"/>
    </source>
</evidence>
<dbReference type="Proteomes" id="UP000075714">
    <property type="component" value="Unassembled WGS sequence"/>
</dbReference>
<protein>
    <submittedName>
        <fullName evidence="3">Uncharacterized protein</fullName>
    </submittedName>
</protein>
<name>A0A150GKW5_GONPE</name>
<feature type="compositionally biased region" description="Low complexity" evidence="1">
    <location>
        <begin position="281"/>
        <end position="299"/>
    </location>
</feature>
<proteinExistence type="predicted"/>
<reference evidence="4" key="1">
    <citation type="journal article" date="2016" name="Nat. Commun.">
        <title>The Gonium pectorale genome demonstrates co-option of cell cycle regulation during the evolution of multicellularity.</title>
        <authorList>
            <person name="Hanschen E.R."/>
            <person name="Marriage T.N."/>
            <person name="Ferris P.J."/>
            <person name="Hamaji T."/>
            <person name="Toyoda A."/>
            <person name="Fujiyama A."/>
            <person name="Neme R."/>
            <person name="Noguchi H."/>
            <person name="Minakuchi Y."/>
            <person name="Suzuki M."/>
            <person name="Kawai-Toyooka H."/>
            <person name="Smith D.R."/>
            <person name="Sparks H."/>
            <person name="Anderson J."/>
            <person name="Bakaric R."/>
            <person name="Luria V."/>
            <person name="Karger A."/>
            <person name="Kirschner M.W."/>
            <person name="Durand P.M."/>
            <person name="Michod R.E."/>
            <person name="Nozaki H."/>
            <person name="Olson B.J."/>
        </authorList>
    </citation>
    <scope>NUCLEOTIDE SEQUENCE [LARGE SCALE GENOMIC DNA]</scope>
    <source>
        <strain evidence="4">NIES-2863</strain>
    </source>
</reference>
<dbReference type="EMBL" id="LSYV01000017">
    <property type="protein sequence ID" value="KXZ50375.1"/>
    <property type="molecule type" value="Genomic_DNA"/>
</dbReference>
<feature type="region of interest" description="Disordered" evidence="1">
    <location>
        <begin position="65"/>
        <end position="132"/>
    </location>
</feature>
<feature type="compositionally biased region" description="Low complexity" evidence="1">
    <location>
        <begin position="89"/>
        <end position="104"/>
    </location>
</feature>
<feature type="compositionally biased region" description="Low complexity" evidence="1">
    <location>
        <begin position="147"/>
        <end position="174"/>
    </location>
</feature>
<keyword evidence="4" id="KW-1185">Reference proteome</keyword>
<accession>A0A150GKW5</accession>
<feature type="region of interest" description="Disordered" evidence="1">
    <location>
        <begin position="147"/>
        <end position="219"/>
    </location>
</feature>
<feature type="compositionally biased region" description="Gly residues" evidence="1">
    <location>
        <begin position="271"/>
        <end position="280"/>
    </location>
</feature>
<evidence type="ECO:0000313" key="4">
    <source>
        <dbReference type="Proteomes" id="UP000075714"/>
    </source>
</evidence>
<keyword evidence="2" id="KW-0732">Signal</keyword>
<dbReference type="OrthoDB" id="114080at2759"/>
<feature type="compositionally biased region" description="Polar residues" evidence="1">
    <location>
        <begin position="195"/>
        <end position="210"/>
    </location>
</feature>
<feature type="compositionally biased region" description="Low complexity" evidence="1">
    <location>
        <begin position="112"/>
        <end position="132"/>
    </location>
</feature>
<dbReference type="STRING" id="33097.A0A150GKW5"/>
<organism evidence="3 4">
    <name type="scientific">Gonium pectorale</name>
    <name type="common">Green alga</name>
    <dbReference type="NCBI Taxonomy" id="33097"/>
    <lineage>
        <taxon>Eukaryota</taxon>
        <taxon>Viridiplantae</taxon>
        <taxon>Chlorophyta</taxon>
        <taxon>core chlorophytes</taxon>
        <taxon>Chlorophyceae</taxon>
        <taxon>CS clade</taxon>
        <taxon>Chlamydomonadales</taxon>
        <taxon>Volvocaceae</taxon>
        <taxon>Gonium</taxon>
    </lineage>
</organism>
<feature type="region of interest" description="Disordered" evidence="1">
    <location>
        <begin position="269"/>
        <end position="318"/>
    </location>
</feature>
<dbReference type="AlphaFoldDB" id="A0A150GKW5"/>
<feature type="chain" id="PRO_5007562173" evidence="2">
    <location>
        <begin position="20"/>
        <end position="318"/>
    </location>
</feature>
<gene>
    <name evidence="3" type="ORF">GPECTOR_16g548</name>
</gene>
<evidence type="ECO:0000256" key="2">
    <source>
        <dbReference type="SAM" id="SignalP"/>
    </source>
</evidence>
<feature type="signal peptide" evidence="2">
    <location>
        <begin position="1"/>
        <end position="19"/>
    </location>
</feature>
<sequence>MLARVKVLTLQLLLDIVKAYNDLAELLPALPPQAEAAAAAADRGTQAAKPAAGWLMPASLAAALRPRAQGSTTRPLGTAGGQPPPPAQTQPAMAVTASAAAASQPPQPPPQQQQQQQLRASSQAEAAAAAANQPRSLRMLMGLRPQATAPPQQQLQQPPQPLAAPSQQQQQQQPEGIPASADGTPTPAAGPSGLGSRSSSAPTTGASTKPTPLPHMVRCRWDERRQVPYIEAVPPGPDDPTWQQRSERLAEQYGYMIAVQLDDLDAAATAGEGGGAGGGAATAAGGPATAAAAAPAAPAVGRKRDASGAPPGARRRGR</sequence>
<evidence type="ECO:0000313" key="3">
    <source>
        <dbReference type="EMBL" id="KXZ50375.1"/>
    </source>
</evidence>
<comment type="caution">
    <text evidence="3">The sequence shown here is derived from an EMBL/GenBank/DDBJ whole genome shotgun (WGS) entry which is preliminary data.</text>
</comment>